<feature type="transmembrane region" description="Helical" evidence="2">
    <location>
        <begin position="21"/>
        <end position="45"/>
    </location>
</feature>
<name>A0A097KK06_9CHLO</name>
<accession>A0A097KK06</accession>
<keyword evidence="2" id="KW-1133">Transmembrane helix</keyword>
<protein>
    <submittedName>
        <fullName evidence="3">Hypothetical chloroplast RF20</fullName>
    </submittedName>
</protein>
<keyword evidence="2" id="KW-0472">Membrane</keyword>
<feature type="transmembrane region" description="Helical" evidence="2">
    <location>
        <begin position="57"/>
        <end position="79"/>
    </location>
</feature>
<evidence type="ECO:0000256" key="1">
    <source>
        <dbReference type="ARBA" id="ARBA00009846"/>
    </source>
</evidence>
<comment type="similarity">
    <text evidence="1">Belongs to the ycf20 family.</text>
</comment>
<dbReference type="InterPro" id="IPR007572">
    <property type="entry name" value="Uncharacterised_Ycf20"/>
</dbReference>
<keyword evidence="3" id="KW-0934">Plastid</keyword>
<dbReference type="EMBL" id="KM462862">
    <property type="protein sequence ID" value="AIT93536.1"/>
    <property type="molecule type" value="Genomic_DNA"/>
</dbReference>
<evidence type="ECO:0000313" key="3">
    <source>
        <dbReference type="EMBL" id="AIT93536.1"/>
    </source>
</evidence>
<proteinExistence type="inferred from homology"/>
<dbReference type="Pfam" id="PF04483">
    <property type="entry name" value="DUF565"/>
    <property type="match status" value="1"/>
</dbReference>
<dbReference type="AlphaFoldDB" id="A0A097KK06"/>
<keyword evidence="2" id="KW-0812">Transmembrane</keyword>
<organism evidence="3">
    <name type="scientific">Prasiolopsis wulf-kochii</name>
    <dbReference type="NCBI Taxonomy" id="3239232"/>
    <lineage>
        <taxon>Eukaryota</taxon>
        <taxon>Viridiplantae</taxon>
        <taxon>Chlorophyta</taxon>
        <taxon>core chlorophytes</taxon>
        <taxon>Trebouxiophyceae</taxon>
        <taxon>Prasiolales</taxon>
        <taxon>Prasiolaceae</taxon>
        <taxon>Prasiolopsis</taxon>
    </lineage>
</organism>
<keyword evidence="3" id="KW-0150">Chloroplast</keyword>
<reference evidence="3" key="1">
    <citation type="journal article" date="2014" name="BMC Evol. Biol.">
        <title>Chloroplast phylogenomic analysis resolves deep-level relationships within the green algal class Trebouxiophyceae.</title>
        <authorList>
            <person name="Lemieux C."/>
            <person name="Otis C."/>
            <person name="Turmel M."/>
        </authorList>
    </citation>
    <scope>NUCLEOTIDE SEQUENCE</scope>
</reference>
<evidence type="ECO:0000256" key="2">
    <source>
        <dbReference type="SAM" id="Phobius"/>
    </source>
</evidence>
<gene>
    <name evidence="3" type="primary">ycf20</name>
</gene>
<geneLocation type="chloroplast" evidence="3"/>
<sequence length="206" mass="24404">MKLYTKSAFFLKNFYKQGKTKLILFHIHFTNSVFFLFFGFLAGNLFGSVYSLFQNSITWHGFITMLIIFLVEITNYLIYNWSFKIPLYWKNKNGFFYRCGPAKVRRIKNKLSFFSIFKKIEDFCYSYSEPYNKAADSNLKTMFYDKNRYIKFPFTIGSQLLRTFLVFAKNVLEKDYTTVRAVIKSLNLFKIGVLLGFFIDAFKVGS</sequence>